<dbReference type="InterPro" id="IPR044809">
    <property type="entry name" value="AUF1-like"/>
</dbReference>
<proteinExistence type="predicted"/>
<dbReference type="Proteomes" id="UP001396334">
    <property type="component" value="Unassembled WGS sequence"/>
</dbReference>
<organism evidence="1 2">
    <name type="scientific">Hibiscus sabdariffa</name>
    <name type="common">roselle</name>
    <dbReference type="NCBI Taxonomy" id="183260"/>
    <lineage>
        <taxon>Eukaryota</taxon>
        <taxon>Viridiplantae</taxon>
        <taxon>Streptophyta</taxon>
        <taxon>Embryophyta</taxon>
        <taxon>Tracheophyta</taxon>
        <taxon>Spermatophyta</taxon>
        <taxon>Magnoliopsida</taxon>
        <taxon>eudicotyledons</taxon>
        <taxon>Gunneridae</taxon>
        <taxon>Pentapetalae</taxon>
        <taxon>rosids</taxon>
        <taxon>malvids</taxon>
        <taxon>Malvales</taxon>
        <taxon>Malvaceae</taxon>
        <taxon>Malvoideae</taxon>
        <taxon>Hibiscus</taxon>
    </lineage>
</organism>
<dbReference type="EMBL" id="JBBPBN010000012">
    <property type="protein sequence ID" value="KAK9027133.1"/>
    <property type="molecule type" value="Genomic_DNA"/>
</dbReference>
<reference evidence="1 2" key="1">
    <citation type="journal article" date="2024" name="G3 (Bethesda)">
        <title>Genome assembly of Hibiscus sabdariffa L. provides insights into metabolisms of medicinal natural products.</title>
        <authorList>
            <person name="Kim T."/>
        </authorList>
    </citation>
    <scope>NUCLEOTIDE SEQUENCE [LARGE SCALE GENOMIC DNA]</scope>
    <source>
        <strain evidence="1">TK-2024</strain>
        <tissue evidence="1">Old leaves</tissue>
    </source>
</reference>
<gene>
    <name evidence="1" type="ORF">V6N11_066977</name>
</gene>
<sequence>MEFGVSMDGITVLVQDIDLSVGCVSVDDVFDGNVSSSDERCTDGAVGFDGEDDVGDQVSAVDVETLVRNSGGDDGKMNQGGVTHHSPSQVLRNFKEIRFIRIKLPSNELGIVDGVLLKWRADFESTLDNCVILGASSVINNVHLQVSEFGNDGFCNYSNTIGGSNVGIEDDNGSIMESFYTSRGLKLGCLED</sequence>
<dbReference type="PANTHER" id="PTHR31215">
    <property type="entry name" value="OS05G0510400 PROTEIN-RELATED"/>
    <property type="match status" value="1"/>
</dbReference>
<name>A0ABR2SPB8_9ROSI</name>
<evidence type="ECO:0000313" key="2">
    <source>
        <dbReference type="Proteomes" id="UP001396334"/>
    </source>
</evidence>
<evidence type="ECO:0000313" key="1">
    <source>
        <dbReference type="EMBL" id="KAK9027133.1"/>
    </source>
</evidence>
<protein>
    <submittedName>
        <fullName evidence="1">Uncharacterized protein</fullName>
    </submittedName>
</protein>
<accession>A0ABR2SPB8</accession>
<comment type="caution">
    <text evidence="1">The sequence shown here is derived from an EMBL/GenBank/DDBJ whole genome shotgun (WGS) entry which is preliminary data.</text>
</comment>
<keyword evidence="2" id="KW-1185">Reference proteome</keyword>